<dbReference type="Proteomes" id="UP000231086">
    <property type="component" value="Unassembled WGS sequence"/>
</dbReference>
<evidence type="ECO:0000313" key="3">
    <source>
        <dbReference type="EMBL" id="PJE59937.1"/>
    </source>
</evidence>
<dbReference type="EMBL" id="PFEA01000019">
    <property type="protein sequence ID" value="PJE59937.1"/>
    <property type="molecule type" value="Genomic_DNA"/>
</dbReference>
<reference evidence="4" key="1">
    <citation type="submission" date="2017-09" db="EMBL/GenBank/DDBJ databases">
        <title>Depth-based differentiation of microbial function through sediment-hosted aquifers and enrichment of novel symbionts in the deep terrestrial subsurface.</title>
        <authorList>
            <person name="Probst A.J."/>
            <person name="Ladd B."/>
            <person name="Jarett J.K."/>
            <person name="Geller-Mcgrath D.E."/>
            <person name="Sieber C.M.K."/>
            <person name="Emerson J.B."/>
            <person name="Anantharaman K."/>
            <person name="Thomas B.C."/>
            <person name="Malmstrom R."/>
            <person name="Stieglmeier M."/>
            <person name="Klingl A."/>
            <person name="Woyke T."/>
            <person name="Ryan C.M."/>
            <person name="Banfield J.F."/>
        </authorList>
    </citation>
    <scope>NUCLEOTIDE SEQUENCE [LARGE SCALE GENOMIC DNA]</scope>
</reference>
<gene>
    <name evidence="3" type="ORF">COU85_01030</name>
</gene>
<evidence type="ECO:0000256" key="2">
    <source>
        <dbReference type="ARBA" id="ARBA00022679"/>
    </source>
</evidence>
<dbReference type="PANTHER" id="PTHR34136:SF1">
    <property type="entry name" value="UDP-N-ACETYL-D-MANNOSAMINURONIC ACID TRANSFERASE"/>
    <property type="match status" value="1"/>
</dbReference>
<comment type="caution">
    <text evidence="3">The sequence shown here is derived from an EMBL/GenBank/DDBJ whole genome shotgun (WGS) entry which is preliminary data.</text>
</comment>
<evidence type="ECO:0000256" key="1">
    <source>
        <dbReference type="ARBA" id="ARBA00022676"/>
    </source>
</evidence>
<dbReference type="GO" id="GO:0016758">
    <property type="term" value="F:hexosyltransferase activity"/>
    <property type="evidence" value="ECO:0007669"/>
    <property type="project" value="TreeGrafter"/>
</dbReference>
<dbReference type="CDD" id="cd06533">
    <property type="entry name" value="Glyco_transf_WecG_TagA"/>
    <property type="match status" value="1"/>
</dbReference>
<dbReference type="PANTHER" id="PTHR34136">
    <property type="match status" value="1"/>
</dbReference>
<protein>
    <submittedName>
        <fullName evidence="3">Glycosyltransferase</fullName>
    </submittedName>
</protein>
<name>A0A2M8KJ35_9BACT</name>
<dbReference type="NCBIfam" id="TIGR00696">
    <property type="entry name" value="wecG_tagA_cpsF"/>
    <property type="match status" value="1"/>
</dbReference>
<keyword evidence="2 3" id="KW-0808">Transferase</keyword>
<sequence>MRVLGVKIDNLTVKQIGEKIEEFLLAGQHQVVLPYSLFLLRAQKDKKFRNILNQAALSVADGFGPVLAARLVSGQKLKRFLGVDFVRLLCQIAQATESGVFLFGGQPHVAARAARVLQRQFANLPIVGTCRGFDLDENYVINYVNNSGAEILIVALGMPKQEKWIARNLIKMPKVKIAVGVGGAFDFISGRTKRAPWWLRRSGLEWLFRLIIQPWRIKKIFRAVFGLTWLILRSKLKTKSENIKIAT</sequence>
<dbReference type="Pfam" id="PF03808">
    <property type="entry name" value="Glyco_tran_WecG"/>
    <property type="match status" value="1"/>
</dbReference>
<dbReference type="InterPro" id="IPR004629">
    <property type="entry name" value="WecG_TagA_CpsF"/>
</dbReference>
<organism evidence="3 4">
    <name type="scientific">Candidatus Portnoybacteria bacterium CG10_big_fil_rev_8_21_14_0_10_44_7</name>
    <dbReference type="NCBI Taxonomy" id="1974816"/>
    <lineage>
        <taxon>Bacteria</taxon>
        <taxon>Candidatus Portnoyibacteriota</taxon>
    </lineage>
</organism>
<accession>A0A2M8KJ35</accession>
<keyword evidence="1" id="KW-0328">Glycosyltransferase</keyword>
<proteinExistence type="predicted"/>
<evidence type="ECO:0000313" key="4">
    <source>
        <dbReference type="Proteomes" id="UP000231086"/>
    </source>
</evidence>
<dbReference type="AlphaFoldDB" id="A0A2M8KJ35"/>